<dbReference type="Pfam" id="PF14082">
    <property type="entry name" value="SduA_C"/>
    <property type="match status" value="1"/>
</dbReference>
<name>A0AAW4JMJ6_9ACTN</name>
<proteinExistence type="predicted"/>
<organism evidence="2 3">
    <name type="scientific">Micromonospora tulbaghiae</name>
    <dbReference type="NCBI Taxonomy" id="479978"/>
    <lineage>
        <taxon>Bacteria</taxon>
        <taxon>Bacillati</taxon>
        <taxon>Actinomycetota</taxon>
        <taxon>Actinomycetes</taxon>
        <taxon>Micromonosporales</taxon>
        <taxon>Micromonosporaceae</taxon>
        <taxon>Micromonospora</taxon>
    </lineage>
</organism>
<dbReference type="AlphaFoldDB" id="A0AAW4JMJ6"/>
<comment type="caution">
    <text evidence="2">The sequence shown here is derived from an EMBL/GenBank/DDBJ whole genome shotgun (WGS) entry which is preliminary data.</text>
</comment>
<dbReference type="Proteomes" id="UP000669887">
    <property type="component" value="Unassembled WGS sequence"/>
</dbReference>
<accession>A0AAW4JMJ6</accession>
<feature type="domain" description="Shedu protein SduA C-terminal" evidence="1">
    <location>
        <begin position="209"/>
        <end position="346"/>
    </location>
</feature>
<reference evidence="2" key="1">
    <citation type="submission" date="2021-03" db="EMBL/GenBank/DDBJ databases">
        <title>X isolated from Micromonospora tulbaghiae.</title>
        <authorList>
            <person name="Stennett H.L."/>
        </authorList>
    </citation>
    <scope>NUCLEOTIDE SEQUENCE</scope>
    <source>
        <strain evidence="2">28M1-20</strain>
    </source>
</reference>
<evidence type="ECO:0000313" key="3">
    <source>
        <dbReference type="Proteomes" id="UP000669887"/>
    </source>
</evidence>
<dbReference type="RefSeq" id="WP_208577850.1">
    <property type="nucleotide sequence ID" value="NZ_JAGFVQ010000048.1"/>
</dbReference>
<dbReference type="InterPro" id="IPR025359">
    <property type="entry name" value="SduA_C"/>
</dbReference>
<evidence type="ECO:0000313" key="2">
    <source>
        <dbReference type="EMBL" id="MBO4142714.1"/>
    </source>
</evidence>
<evidence type="ECO:0000259" key="1">
    <source>
        <dbReference type="Pfam" id="PF14082"/>
    </source>
</evidence>
<dbReference type="EMBL" id="JAGFVQ010000048">
    <property type="protein sequence ID" value="MBO4142714.1"/>
    <property type="molecule type" value="Genomic_DNA"/>
</dbReference>
<sequence length="363" mass="40230">MSWLDSLISSHQQEVDCSHDCTANLIGEVKNALLSLTSNGDFRLTRQILLDERHEKGVNLAVCAELAAGIAAASGVAGIDFLADVAHDGSYSSESQEAIRAIWLAGSNQPIPESGGYLSAILESEIPVNGFVRQKASEAFDELVLASKDNAILFSKLLTIANSESIRNQVDNTGYAFSERLFRIFSAGSISVSTALLDKFEALIAQDLREEEYQKYLHDHPIILDPLAAEIVPKHRLGSDYITDFVIRRHDGRYLVVEIEKPQDRIFTSSDDFAAPFSHALGQVLDFQGWVAEQNSYARSKLPHIENPRGLLVMGRRADLTAHQERKLRRWVTNSNSIDFATFDDLAIAGRQLLASLRRFDEG</sequence>
<protein>
    <submittedName>
        <fullName evidence="2">DUF4263 domain-containing protein</fullName>
    </submittedName>
</protein>
<gene>
    <name evidence="2" type="ORF">J5U46_21425</name>
</gene>